<comment type="caution">
    <text evidence="1">The sequence shown here is derived from an EMBL/GenBank/DDBJ whole genome shotgun (WGS) entry which is preliminary data.</text>
</comment>
<accession>A0A426YTK7</accession>
<dbReference type="Proteomes" id="UP000287651">
    <property type="component" value="Unassembled WGS sequence"/>
</dbReference>
<dbReference type="AlphaFoldDB" id="A0A426YTK7"/>
<name>A0A426YTK7_ENSVE</name>
<organism evidence="1 2">
    <name type="scientific">Ensete ventricosum</name>
    <name type="common">Abyssinian banana</name>
    <name type="synonym">Musa ensete</name>
    <dbReference type="NCBI Taxonomy" id="4639"/>
    <lineage>
        <taxon>Eukaryota</taxon>
        <taxon>Viridiplantae</taxon>
        <taxon>Streptophyta</taxon>
        <taxon>Embryophyta</taxon>
        <taxon>Tracheophyta</taxon>
        <taxon>Spermatophyta</taxon>
        <taxon>Magnoliopsida</taxon>
        <taxon>Liliopsida</taxon>
        <taxon>Zingiberales</taxon>
        <taxon>Musaceae</taxon>
        <taxon>Ensete</taxon>
    </lineage>
</organism>
<reference evidence="1 2" key="1">
    <citation type="journal article" date="2014" name="Agronomy (Basel)">
        <title>A Draft Genome Sequence for Ensete ventricosum, the Drought-Tolerant Tree Against Hunger.</title>
        <authorList>
            <person name="Harrison J."/>
            <person name="Moore K.A."/>
            <person name="Paszkiewicz K."/>
            <person name="Jones T."/>
            <person name="Grant M."/>
            <person name="Ambacheew D."/>
            <person name="Muzemil S."/>
            <person name="Studholme D.J."/>
        </authorList>
    </citation>
    <scope>NUCLEOTIDE SEQUENCE [LARGE SCALE GENOMIC DNA]</scope>
</reference>
<sequence>VVYPTFRVESYEGSSSSYRLKENLDLLEEQRAEAHLQALVYKKAVARLYNHKGKLALNWEGPYRVANASREGTYALLTMEGK</sequence>
<protein>
    <submittedName>
        <fullName evidence="1">Uncharacterized protein</fullName>
    </submittedName>
</protein>
<dbReference type="EMBL" id="AMZH03010262">
    <property type="protein sequence ID" value="RRT55073.1"/>
    <property type="molecule type" value="Genomic_DNA"/>
</dbReference>
<evidence type="ECO:0000313" key="1">
    <source>
        <dbReference type="EMBL" id="RRT55073.1"/>
    </source>
</evidence>
<feature type="non-terminal residue" evidence="1">
    <location>
        <position position="1"/>
    </location>
</feature>
<evidence type="ECO:0000313" key="2">
    <source>
        <dbReference type="Proteomes" id="UP000287651"/>
    </source>
</evidence>
<gene>
    <name evidence="1" type="ORF">B296_00020726</name>
</gene>
<proteinExistence type="predicted"/>